<gene>
    <name evidence="7" type="primary">csm2_2</name>
    <name evidence="7" type="ORF">TISLANDTSLP1_16890</name>
</gene>
<name>A0A9W6GHJ2_9BACT</name>
<dbReference type="EMBL" id="BSDX01000001">
    <property type="protein sequence ID" value="GLI53996.1"/>
    <property type="molecule type" value="Genomic_DNA"/>
</dbReference>
<dbReference type="Proteomes" id="UP001144297">
    <property type="component" value="Unassembled WGS sequence"/>
</dbReference>
<keyword evidence="4" id="KW-0694">RNA-binding</keyword>
<sequence length="143" mass="17099">MSNGGLPKIVFWADEKTEMINPDLFSTVAEAWAKKIKEVGKITKDKNKISQIRKFYDEVLLFSDRVKNEDQFKKMLPYLKMLNAKAAYADGRNHITKEFKDFIQDCVSLVNTKKDFDIFVKFFEAFMGFYRYYDELFDRRMRR</sequence>
<evidence type="ECO:0000256" key="2">
    <source>
        <dbReference type="ARBA" id="ARBA00006896"/>
    </source>
</evidence>
<keyword evidence="8" id="KW-1185">Reference proteome</keyword>
<evidence type="ECO:0000313" key="7">
    <source>
        <dbReference type="EMBL" id="GLI53996.1"/>
    </source>
</evidence>
<evidence type="ECO:0000256" key="5">
    <source>
        <dbReference type="ARBA" id="ARBA00023118"/>
    </source>
</evidence>
<protein>
    <recommendedName>
        <fullName evidence="3">CRISPR system Cms protein Csm2</fullName>
    </recommendedName>
    <alternativeName>
        <fullName evidence="6">CRISPR type III A-associated protein Csm2</fullName>
    </alternativeName>
</protein>
<organism evidence="7 8">
    <name type="scientific">Thermodesulfovibrio yellowstonii</name>
    <dbReference type="NCBI Taxonomy" id="28262"/>
    <lineage>
        <taxon>Bacteria</taxon>
        <taxon>Pseudomonadati</taxon>
        <taxon>Nitrospirota</taxon>
        <taxon>Thermodesulfovibrionia</taxon>
        <taxon>Thermodesulfovibrionales</taxon>
        <taxon>Thermodesulfovibrionaceae</taxon>
        <taxon>Thermodesulfovibrio</taxon>
    </lineage>
</organism>
<dbReference type="NCBIfam" id="TIGR01870">
    <property type="entry name" value="cas_TM1810_Csm2"/>
    <property type="match status" value="1"/>
</dbReference>
<evidence type="ECO:0000313" key="8">
    <source>
        <dbReference type="Proteomes" id="UP001144297"/>
    </source>
</evidence>
<comment type="similarity">
    <text evidence="2">Belongs to the CRISPR-associated Csm2 family.</text>
</comment>
<comment type="caution">
    <text evidence="7">The sequence shown here is derived from an EMBL/GenBank/DDBJ whole genome shotgun (WGS) entry which is preliminary data.</text>
</comment>
<comment type="function">
    <text evidence="1">This subunit may be involved in monitoring complementarity of crRNA and target RNA.</text>
</comment>
<evidence type="ECO:0000256" key="3">
    <source>
        <dbReference type="ARBA" id="ARBA00016118"/>
    </source>
</evidence>
<dbReference type="InterPro" id="IPR010149">
    <property type="entry name" value="CRISPR-assoc_prot_Csm2_III-A"/>
</dbReference>
<dbReference type="GO" id="GO:0003723">
    <property type="term" value="F:RNA binding"/>
    <property type="evidence" value="ECO:0007669"/>
    <property type="project" value="UniProtKB-KW"/>
</dbReference>
<evidence type="ECO:0000256" key="4">
    <source>
        <dbReference type="ARBA" id="ARBA00022884"/>
    </source>
</evidence>
<evidence type="ECO:0000256" key="1">
    <source>
        <dbReference type="ARBA" id="ARBA00003640"/>
    </source>
</evidence>
<accession>A0A9W6GHJ2</accession>
<reference evidence="7" key="1">
    <citation type="submission" date="2022-12" db="EMBL/GenBank/DDBJ databases">
        <title>Reference genome sequencing for broad-spectrum identification of bacterial and archaeal isolates by mass spectrometry.</title>
        <authorList>
            <person name="Sekiguchi Y."/>
            <person name="Tourlousse D.M."/>
        </authorList>
    </citation>
    <scope>NUCLEOTIDE SEQUENCE</scope>
    <source>
        <strain evidence="7">TSL-P1</strain>
    </source>
</reference>
<keyword evidence="5" id="KW-0051">Antiviral defense</keyword>
<dbReference type="AlphaFoldDB" id="A0A9W6GHJ2"/>
<proteinExistence type="inferred from homology"/>
<dbReference type="GO" id="GO:0051607">
    <property type="term" value="P:defense response to virus"/>
    <property type="evidence" value="ECO:0007669"/>
    <property type="project" value="UniProtKB-KW"/>
</dbReference>
<dbReference type="Pfam" id="PF03750">
    <property type="entry name" value="Csm2_III-A"/>
    <property type="match status" value="1"/>
</dbReference>
<evidence type="ECO:0000256" key="6">
    <source>
        <dbReference type="ARBA" id="ARBA00031723"/>
    </source>
</evidence>